<dbReference type="InterPro" id="IPR004298">
    <property type="entry name" value="Nicotian_synth"/>
</dbReference>
<dbReference type="GO" id="GO:0030418">
    <property type="term" value="P:nicotianamine biosynthetic process"/>
    <property type="evidence" value="ECO:0007669"/>
    <property type="project" value="InterPro"/>
</dbReference>
<dbReference type="GO" id="GO:0030410">
    <property type="term" value="F:nicotianamine synthase activity"/>
    <property type="evidence" value="ECO:0007669"/>
    <property type="project" value="InterPro"/>
</dbReference>
<organism evidence="4 5">
    <name type="scientific">Rhynchosporium agropyri</name>
    <dbReference type="NCBI Taxonomy" id="914238"/>
    <lineage>
        <taxon>Eukaryota</taxon>
        <taxon>Fungi</taxon>
        <taxon>Dikarya</taxon>
        <taxon>Ascomycota</taxon>
        <taxon>Pezizomycotina</taxon>
        <taxon>Leotiomycetes</taxon>
        <taxon>Helotiales</taxon>
        <taxon>Ploettnerulaceae</taxon>
        <taxon>Rhynchosporium</taxon>
    </lineage>
</organism>
<dbReference type="EMBL" id="FJUX01000017">
    <property type="protein sequence ID" value="CZS94145.1"/>
    <property type="molecule type" value="Genomic_DNA"/>
</dbReference>
<evidence type="ECO:0000256" key="2">
    <source>
        <dbReference type="ARBA" id="ARBA00022679"/>
    </source>
</evidence>
<dbReference type="OrthoDB" id="1858069at2759"/>
<dbReference type="InterPro" id="IPR029063">
    <property type="entry name" value="SAM-dependent_MTases_sf"/>
</dbReference>
<keyword evidence="3" id="KW-0949">S-adenosyl-L-methionine</keyword>
<dbReference type="Pfam" id="PF03059">
    <property type="entry name" value="NAS"/>
    <property type="match status" value="1"/>
</dbReference>
<dbReference type="SUPFAM" id="SSF53335">
    <property type="entry name" value="S-adenosyl-L-methionine-dependent methyltransferases"/>
    <property type="match status" value="1"/>
</dbReference>
<dbReference type="AlphaFoldDB" id="A0A1E1K7T7"/>
<dbReference type="Proteomes" id="UP000178912">
    <property type="component" value="Unassembled WGS sequence"/>
</dbReference>
<sequence length="365" mass="39905">MAFIISNFLAACKFKPESEFKSQLVPASLPATTFMTTKRSPSDEEAEIMISRLLEIHGRLEAIGSDHLKPCDEVNLLFGGLVDLCIKTVTEAVTNKVLNDTRIVAILPSLHQLCAIAECHMESYWAKNVSNPTFSSDPSSPAHSSTMIAQANDRLSSFPYCQNYTDLTRMELSALSSLITPNSPPLQKFAFIGSGPLPLTSLCIYQTAASFILPSQPHSFKLSGSKEETAPIEVLNIDINPKAIAESKRLCESLGPGADGMSFLCSPADSPSLDLSNFDVVYLAALVGSTQTDKEALLESVVRRMREGAFLVVRSAERLRRLLYPEFNPTTEKISSCLEICLAVHPYNNVVNSVIIGRVRGRTEK</sequence>
<accession>A0A1E1K7T7</accession>
<dbReference type="Gene3D" id="3.40.50.150">
    <property type="entry name" value="Vaccinia Virus protein VP39"/>
    <property type="match status" value="1"/>
</dbReference>
<dbReference type="PANTHER" id="PTHR32266:SF12">
    <property type="entry name" value="NICOTIANAMINE SYNTHASE 3"/>
    <property type="match status" value="1"/>
</dbReference>
<evidence type="ECO:0000256" key="3">
    <source>
        <dbReference type="ARBA" id="ARBA00022691"/>
    </source>
</evidence>
<name>A0A1E1K7T7_9HELO</name>
<gene>
    <name evidence="4" type="ORF">RAG0_04192</name>
</gene>
<dbReference type="PANTHER" id="PTHR32266">
    <property type="entry name" value="NICOTIANAMINE SYNTHASE 3"/>
    <property type="match status" value="1"/>
</dbReference>
<proteinExistence type="inferred from homology"/>
<evidence type="ECO:0000313" key="5">
    <source>
        <dbReference type="Proteomes" id="UP000178912"/>
    </source>
</evidence>
<dbReference type="CDD" id="cd02440">
    <property type="entry name" value="AdoMet_MTases"/>
    <property type="match status" value="1"/>
</dbReference>
<keyword evidence="2" id="KW-0808">Transferase</keyword>
<evidence type="ECO:0000313" key="4">
    <source>
        <dbReference type="EMBL" id="CZS94145.1"/>
    </source>
</evidence>
<evidence type="ECO:0000256" key="1">
    <source>
        <dbReference type="ARBA" id="ARBA00007009"/>
    </source>
</evidence>
<protein>
    <submittedName>
        <fullName evidence="4">Related to nicotianamine synthase</fullName>
    </submittedName>
</protein>
<reference evidence="5" key="1">
    <citation type="submission" date="2016-03" db="EMBL/GenBank/DDBJ databases">
        <authorList>
            <person name="Guldener U."/>
        </authorList>
    </citation>
    <scope>NUCLEOTIDE SEQUENCE [LARGE SCALE GENOMIC DNA]</scope>
    <source>
        <strain evidence="5">04CH-RAC-A.6.1</strain>
    </source>
</reference>
<comment type="similarity">
    <text evidence="1">Belongs to the nicotianamine synthase (NAS)-like family.</text>
</comment>
<keyword evidence="5" id="KW-1185">Reference proteome</keyword>
<dbReference type="PROSITE" id="PS51142">
    <property type="entry name" value="NAS"/>
    <property type="match status" value="1"/>
</dbReference>